<feature type="domain" description="Amidase" evidence="2">
    <location>
        <begin position="33"/>
        <end position="437"/>
    </location>
</feature>
<dbReference type="GO" id="GO:0003824">
    <property type="term" value="F:catalytic activity"/>
    <property type="evidence" value="ECO:0007669"/>
    <property type="project" value="InterPro"/>
</dbReference>
<evidence type="ECO:0000313" key="3">
    <source>
        <dbReference type="EMBL" id="AZN73034.1"/>
    </source>
</evidence>
<keyword evidence="4" id="KW-1185">Reference proteome</keyword>
<dbReference type="SUPFAM" id="SSF75304">
    <property type="entry name" value="Amidase signature (AS) enzymes"/>
    <property type="match status" value="1"/>
</dbReference>
<evidence type="ECO:0000256" key="1">
    <source>
        <dbReference type="ARBA" id="ARBA00009199"/>
    </source>
</evidence>
<dbReference type="InterPro" id="IPR000120">
    <property type="entry name" value="Amidase"/>
</dbReference>
<dbReference type="InterPro" id="IPR023631">
    <property type="entry name" value="Amidase_dom"/>
</dbReference>
<dbReference type="KEGG" id="abaw:D5400_18625"/>
<dbReference type="RefSeq" id="WP_126011536.1">
    <property type="nucleotide sequence ID" value="NZ_CP032509.1"/>
</dbReference>
<gene>
    <name evidence="3" type="ORF">D5400_18625</name>
</gene>
<reference evidence="3 4" key="1">
    <citation type="submission" date="2018-09" db="EMBL/GenBank/DDBJ databases">
        <title>Marinorhizobium profundi gen. nov., sp. nov., isolated from a deep-sea sediment sample from the New Britain Trench and proposal of Marinorhizobiaceae fam. nov. in the order Rhizobiales of the class Alphaproteobacteria.</title>
        <authorList>
            <person name="Cao J."/>
        </authorList>
    </citation>
    <scope>NUCLEOTIDE SEQUENCE [LARGE SCALE GENOMIC DNA]</scope>
    <source>
        <strain evidence="3 4">WS11</strain>
    </source>
</reference>
<dbReference type="Pfam" id="PF01425">
    <property type="entry name" value="Amidase"/>
    <property type="match status" value="1"/>
</dbReference>
<proteinExistence type="inferred from homology"/>
<name>A0A3S9B837_9HYPH</name>
<dbReference type="AlphaFoldDB" id="A0A3S9B837"/>
<dbReference type="OrthoDB" id="9814821at2"/>
<dbReference type="PANTHER" id="PTHR11895:SF151">
    <property type="entry name" value="GLUTAMYL-TRNA(GLN) AMIDOTRANSFERASE SUBUNIT A"/>
    <property type="match status" value="1"/>
</dbReference>
<dbReference type="Proteomes" id="UP000268192">
    <property type="component" value="Chromosome"/>
</dbReference>
<evidence type="ECO:0000313" key="4">
    <source>
        <dbReference type="Proteomes" id="UP000268192"/>
    </source>
</evidence>
<dbReference type="InterPro" id="IPR036928">
    <property type="entry name" value="AS_sf"/>
</dbReference>
<accession>A0A3S9B837</accession>
<sequence>MVKRKAAPEALIALGAVALRDRLASGALRAVDLASACLEVIAAREPEVQAWAWLDSDHVLKQAEALDLKRKQGRPIGPLHGLPVGLKDIIDTAKIPTENGTALDRGRVPREDAFIVARLKQAGAVIMGKTVTTELAFLNSAKTTNPHNSEHTPGGSSSGSAAAVAANMVPLSIGTQTGGSIIRPGSYCGVTAFKPTFGMVPRTGVLRSAPTLDTIGVYGHSVEDAALLADVLAGHDPLDPATSPIPSPRLYETASAKPPLKPVFAFVRPFGWDQAEPEMQEAVVELVEFLGEQCFEVALPRAFEEALQQHRTIYAAEMAKWYYPYEKRGGDNLPASVKTLMSEGKSLPARDYIAALDWTALLNGALGEIFERCDAMIMPAATGPAPKGFETTGNPIFNSVWTLCGTPAVSIPIFAAGNGLPMGLQLVGPRDGDGRLLRTARWLVEHVKQADAA</sequence>
<comment type="similarity">
    <text evidence="1">Belongs to the amidase family.</text>
</comment>
<evidence type="ECO:0000259" key="2">
    <source>
        <dbReference type="Pfam" id="PF01425"/>
    </source>
</evidence>
<dbReference type="EMBL" id="CP032509">
    <property type="protein sequence ID" value="AZN73034.1"/>
    <property type="molecule type" value="Genomic_DNA"/>
</dbReference>
<dbReference type="Gene3D" id="3.90.1300.10">
    <property type="entry name" value="Amidase signature (AS) domain"/>
    <property type="match status" value="1"/>
</dbReference>
<protein>
    <submittedName>
        <fullName evidence="3">Amidase</fullName>
    </submittedName>
</protein>
<organism evidence="3 4">
    <name type="scientific">Georhizobium profundi</name>
    <dbReference type="NCBI Taxonomy" id="2341112"/>
    <lineage>
        <taxon>Bacteria</taxon>
        <taxon>Pseudomonadati</taxon>
        <taxon>Pseudomonadota</taxon>
        <taxon>Alphaproteobacteria</taxon>
        <taxon>Hyphomicrobiales</taxon>
        <taxon>Rhizobiaceae</taxon>
        <taxon>Georhizobium</taxon>
    </lineage>
</organism>
<dbReference type="PANTHER" id="PTHR11895">
    <property type="entry name" value="TRANSAMIDASE"/>
    <property type="match status" value="1"/>
</dbReference>